<gene>
    <name evidence="7" type="ORF">EWM59_06200</name>
</gene>
<dbReference type="NCBIfam" id="TIGR01217">
    <property type="entry name" value="ac_ac_CoA_syn"/>
    <property type="match status" value="1"/>
</dbReference>
<name>A0A4Q5M2R4_9BACT</name>
<dbReference type="SUPFAM" id="SSF56801">
    <property type="entry name" value="Acetyl-CoA synthetase-like"/>
    <property type="match status" value="1"/>
</dbReference>
<keyword evidence="2 7" id="KW-0436">Ligase</keyword>
<dbReference type="Pfam" id="PF00501">
    <property type="entry name" value="AMP-binding"/>
    <property type="match status" value="1"/>
</dbReference>
<evidence type="ECO:0000259" key="5">
    <source>
        <dbReference type="Pfam" id="PF00501"/>
    </source>
</evidence>
<evidence type="ECO:0000313" key="7">
    <source>
        <dbReference type="EMBL" id="RYU96405.1"/>
    </source>
</evidence>
<protein>
    <submittedName>
        <fullName evidence="7">Acetoacetate--CoA ligase</fullName>
        <ecNumber evidence="7">6.2.1.16</ecNumber>
    </submittedName>
</protein>
<keyword evidence="4" id="KW-0067">ATP-binding</keyword>
<dbReference type="OrthoDB" id="9778383at2"/>
<feature type="domain" description="AMP-dependent synthetase/ligase" evidence="5">
    <location>
        <begin position="98"/>
        <end position="457"/>
    </location>
</feature>
<dbReference type="AlphaFoldDB" id="A0A4Q5M2R4"/>
<dbReference type="PANTHER" id="PTHR42921">
    <property type="entry name" value="ACETOACETYL-COA SYNTHETASE"/>
    <property type="match status" value="1"/>
</dbReference>
<keyword evidence="3" id="KW-0547">Nucleotide-binding</keyword>
<dbReference type="InterPro" id="IPR020845">
    <property type="entry name" value="AMP-binding_CS"/>
</dbReference>
<comment type="caution">
    <text evidence="7">The sequence shown here is derived from an EMBL/GenBank/DDBJ whole genome shotgun (WGS) entry which is preliminary data.</text>
</comment>
<dbReference type="Pfam" id="PF16177">
    <property type="entry name" value="ACAS_N"/>
    <property type="match status" value="1"/>
</dbReference>
<evidence type="ECO:0000256" key="3">
    <source>
        <dbReference type="ARBA" id="ARBA00022741"/>
    </source>
</evidence>
<reference evidence="7 8" key="1">
    <citation type="submission" date="2019-02" db="EMBL/GenBank/DDBJ databases">
        <title>Bacterial novel species Emticicia sp. 17J42-9 isolated from soil.</title>
        <authorList>
            <person name="Jung H.-Y."/>
        </authorList>
    </citation>
    <scope>NUCLEOTIDE SEQUENCE [LARGE SCALE GENOMIC DNA]</scope>
    <source>
        <strain evidence="7 8">17J42-9</strain>
    </source>
</reference>
<evidence type="ECO:0000256" key="2">
    <source>
        <dbReference type="ARBA" id="ARBA00022598"/>
    </source>
</evidence>
<dbReference type="InterPro" id="IPR045851">
    <property type="entry name" value="AMP-bd_C_sf"/>
</dbReference>
<dbReference type="RefSeq" id="WP_130020081.1">
    <property type="nucleotide sequence ID" value="NZ_SEWF01000007.1"/>
</dbReference>
<accession>A0A4Q5M2R4</accession>
<dbReference type="Gene3D" id="3.40.50.12780">
    <property type="entry name" value="N-terminal domain of ligase-like"/>
    <property type="match status" value="1"/>
</dbReference>
<keyword evidence="8" id="KW-1185">Reference proteome</keyword>
<dbReference type="GO" id="GO:0005524">
    <property type="term" value="F:ATP binding"/>
    <property type="evidence" value="ECO:0007669"/>
    <property type="project" value="UniProtKB-KW"/>
</dbReference>
<evidence type="ECO:0000256" key="1">
    <source>
        <dbReference type="ARBA" id="ARBA00006432"/>
    </source>
</evidence>
<dbReference type="GO" id="GO:0006629">
    <property type="term" value="P:lipid metabolic process"/>
    <property type="evidence" value="ECO:0007669"/>
    <property type="project" value="InterPro"/>
</dbReference>
<dbReference type="GO" id="GO:0030729">
    <property type="term" value="F:acetoacetate-CoA ligase activity"/>
    <property type="evidence" value="ECO:0007669"/>
    <property type="project" value="UniProtKB-EC"/>
</dbReference>
<dbReference type="PROSITE" id="PS00455">
    <property type="entry name" value="AMP_BINDING"/>
    <property type="match status" value="1"/>
</dbReference>
<dbReference type="InterPro" id="IPR042099">
    <property type="entry name" value="ANL_N_sf"/>
</dbReference>
<evidence type="ECO:0000313" key="8">
    <source>
        <dbReference type="Proteomes" id="UP000293162"/>
    </source>
</evidence>
<dbReference type="PANTHER" id="PTHR42921:SF1">
    <property type="entry name" value="ACETOACETYL-COA SYNTHETASE"/>
    <property type="match status" value="1"/>
</dbReference>
<organism evidence="7 8">
    <name type="scientific">Emticicia agri</name>
    <dbReference type="NCBI Taxonomy" id="2492393"/>
    <lineage>
        <taxon>Bacteria</taxon>
        <taxon>Pseudomonadati</taxon>
        <taxon>Bacteroidota</taxon>
        <taxon>Cytophagia</taxon>
        <taxon>Cytophagales</taxon>
        <taxon>Leadbetterellaceae</taxon>
        <taxon>Emticicia</taxon>
    </lineage>
</organism>
<dbReference type="EMBL" id="SEWF01000007">
    <property type="protein sequence ID" value="RYU96405.1"/>
    <property type="molecule type" value="Genomic_DNA"/>
</dbReference>
<evidence type="ECO:0000256" key="4">
    <source>
        <dbReference type="ARBA" id="ARBA00022840"/>
    </source>
</evidence>
<dbReference type="NCBIfam" id="NF002937">
    <property type="entry name" value="PRK03584.1"/>
    <property type="match status" value="1"/>
</dbReference>
<dbReference type="InterPro" id="IPR032387">
    <property type="entry name" value="ACAS_N"/>
</dbReference>
<sequence>MNIPLWTPSSTYIEQSNLKKYESWLEIHKNLSFKDYEALWQWSVNNIAEFWESIYEFFEIKSHTNYQSVLSQPTTGMIGTKWFEGATLSYAEHIFRYKTAERPAITFQSEIQPLIEISWKILENRVSALQHYLLKKGVQKGDRVVGYLPNTPDTIAIFLAVNSIGAIWSCCSPDFGLESLIDRFQQIEPTILFACGNYHYGGKVFDKTEIVKELSGKLPSLVETVIVESPAWKAILSSIPNQPLTFTPVAFNDPIWILYSSGTTGKPKAITHSTGGNLIEHLKALALHQDVQVGERYFWYSTTGWMMWNFALSSLACGATLCLYDGSPAYPDINVLWQFTKDARVDHFGGGAAFYINYMKQDTHFLRDNKLKIKTLGSTGSPLPPQAFDWIYENISQNLHLISLSGGTDVCSAFMGGCPYWPVYSGEIQCRMLGANIEAWNDEGKPVYEEVGGLVIKEVMPSMPLFFWNDADNQKYQNSYFEKYPDVWTHGDWIKITKNLGIVIYGRSDATLNRDGVRIGTAEVYNAVDAIAEIKDSLIICIEKTDGSFFMPLYVVLQENAVLDEALKTQIKAQLRKQYSPRHVPDAIFAVPEIPYTISGKKMEMPIKKILMGTPVEKAVSLDAMRNPQSIDWFKNQNIA</sequence>
<comment type="similarity">
    <text evidence="1">Belongs to the ATP-dependent AMP-binding enzyme family.</text>
</comment>
<dbReference type="InterPro" id="IPR005914">
    <property type="entry name" value="Acac_CoA_synth"/>
</dbReference>
<proteinExistence type="inferred from homology"/>
<dbReference type="Proteomes" id="UP000293162">
    <property type="component" value="Unassembled WGS sequence"/>
</dbReference>
<dbReference type="Gene3D" id="3.30.300.30">
    <property type="match status" value="1"/>
</dbReference>
<dbReference type="InterPro" id="IPR000873">
    <property type="entry name" value="AMP-dep_synth/lig_dom"/>
</dbReference>
<feature type="domain" description="Acetyl-coenzyme A synthetase N-terminal" evidence="6">
    <location>
        <begin position="36"/>
        <end position="92"/>
    </location>
</feature>
<evidence type="ECO:0000259" key="6">
    <source>
        <dbReference type="Pfam" id="PF16177"/>
    </source>
</evidence>
<dbReference type="EC" id="6.2.1.16" evidence="7"/>